<feature type="binding site" evidence="4">
    <location>
        <position position="302"/>
    </location>
    <ligand>
        <name>FAD</name>
        <dbReference type="ChEBI" id="CHEBI:57692"/>
    </ligand>
</feature>
<dbReference type="GO" id="GO:0016491">
    <property type="term" value="F:oxidoreductase activity"/>
    <property type="evidence" value="ECO:0007669"/>
    <property type="project" value="InterPro"/>
</dbReference>
<dbReference type="InParanoid" id="A0A543B266"/>
<dbReference type="PIRSF" id="PIRSF000350">
    <property type="entry name" value="Mercury_reductase_MerA"/>
    <property type="match status" value="1"/>
</dbReference>
<dbReference type="Pfam" id="PF07992">
    <property type="entry name" value="Pyr_redox_2"/>
    <property type="match status" value="1"/>
</dbReference>
<dbReference type="Pfam" id="PF02852">
    <property type="entry name" value="Pyr_redox_dim"/>
    <property type="match status" value="1"/>
</dbReference>
<protein>
    <submittedName>
        <fullName evidence="8">Pyruvate/2-oxoglutarate dehydrogenase complex dihydrolipoamide dehydrogenase (E3) component</fullName>
    </submittedName>
</protein>
<accession>A0A543B266</accession>
<evidence type="ECO:0000313" key="9">
    <source>
        <dbReference type="Proteomes" id="UP000317043"/>
    </source>
</evidence>
<feature type="binding site" evidence="4">
    <location>
        <position position="263"/>
    </location>
    <ligand>
        <name>NAD(+)</name>
        <dbReference type="ChEBI" id="CHEBI:57540"/>
    </ligand>
</feature>
<evidence type="ECO:0000259" key="6">
    <source>
        <dbReference type="Pfam" id="PF02852"/>
    </source>
</evidence>
<comment type="similarity">
    <text evidence="1">Belongs to the class-I pyridine nucleotide-disulfide oxidoreductase family.</text>
</comment>
<reference evidence="8 9" key="1">
    <citation type="submission" date="2019-06" db="EMBL/GenBank/DDBJ databases">
        <title>Sequencing the genomes of 1000 actinobacteria strains.</title>
        <authorList>
            <person name="Klenk H.-P."/>
        </authorList>
    </citation>
    <scope>NUCLEOTIDE SEQUENCE [LARGE SCALE GENOMIC DNA]</scope>
    <source>
        <strain evidence="8 9">DSM 45928</strain>
    </source>
</reference>
<dbReference type="GO" id="GO:0000166">
    <property type="term" value="F:nucleotide binding"/>
    <property type="evidence" value="ECO:0007669"/>
    <property type="project" value="UniProtKB-KW"/>
</dbReference>
<organism evidence="8 9">
    <name type="scientific">Stackebrandtia endophytica</name>
    <dbReference type="NCBI Taxonomy" id="1496996"/>
    <lineage>
        <taxon>Bacteria</taxon>
        <taxon>Bacillati</taxon>
        <taxon>Actinomycetota</taxon>
        <taxon>Actinomycetes</taxon>
        <taxon>Glycomycetales</taxon>
        <taxon>Glycomycetaceae</taxon>
        <taxon>Stackebrandtia</taxon>
    </lineage>
</organism>
<dbReference type="EMBL" id="VFOW01000001">
    <property type="protein sequence ID" value="TQL78933.1"/>
    <property type="molecule type" value="Genomic_DNA"/>
</dbReference>
<feature type="disulfide bond" description="Redox-active" evidence="5">
    <location>
        <begin position="42"/>
        <end position="47"/>
    </location>
</feature>
<dbReference type="PRINTS" id="PR00368">
    <property type="entry name" value="FADPNR"/>
</dbReference>
<feature type="binding site" evidence="4">
    <location>
        <begin position="177"/>
        <end position="184"/>
    </location>
    <ligand>
        <name>NAD(+)</name>
        <dbReference type="ChEBI" id="CHEBI:57540"/>
    </ligand>
</feature>
<evidence type="ECO:0000256" key="3">
    <source>
        <dbReference type="ARBA" id="ARBA00022827"/>
    </source>
</evidence>
<dbReference type="AlphaFoldDB" id="A0A543B266"/>
<evidence type="ECO:0000256" key="1">
    <source>
        <dbReference type="ARBA" id="ARBA00007532"/>
    </source>
</evidence>
<sequence length="451" mass="47605">MTEEVDVVVVGLGVGGEEVAGRLAEAGRDVIGIEGELVGGECPYWGCIPSKMIVRASDLLAETARVDGIAGRAHAIPDWTPVADRIRDEATDDWNDAVAVKRFTDKGGRFVRGWATLTGPGEVDVDGKGFRAREGVVLAAGSAPVVPPIDGLAGTPYWTNRRLLEADTLPDSLLVLGGGAIGVELAQALGRFGVEVHIVEASDRVISGEEPESSQLIEEILHSDGITVHLNASVTSVHHDGRFTLTTSDRRSLVADQLLVSVGRRPRLDRLGVEKVGLDSNASAVTVDERMRAGEKLWAVGDVTGHGVFTHMAMYQADIVVRDILGQGGPSADYRAVPRVTFTDPEIGAVGMTESQALQAGHSVKIGMARIPATARGWIHKAGNAGFIKLVVDADRDVLLGATSAGPAGGEVLSMLTLAVKTSTAVATLRDMIYAYPTFHRGVLDALHDLD</sequence>
<keyword evidence="8" id="KW-0670">Pyruvate</keyword>
<gene>
    <name evidence="8" type="ORF">FB566_4530</name>
</gene>
<keyword evidence="9" id="KW-1185">Reference proteome</keyword>
<comment type="caution">
    <text evidence="8">The sequence shown here is derived from an EMBL/GenBank/DDBJ whole genome shotgun (WGS) entry which is preliminary data.</text>
</comment>
<dbReference type="PANTHER" id="PTHR43014:SF5">
    <property type="entry name" value="GLUTATHIONE REDUCTASE (NADPH)"/>
    <property type="match status" value="1"/>
</dbReference>
<dbReference type="PRINTS" id="PR00411">
    <property type="entry name" value="PNDRDTASEI"/>
</dbReference>
<dbReference type="InterPro" id="IPR023753">
    <property type="entry name" value="FAD/NAD-binding_dom"/>
</dbReference>
<keyword evidence="2" id="KW-0285">Flavoprotein</keyword>
<keyword evidence="4" id="KW-0520">NAD</keyword>
<dbReference type="Proteomes" id="UP000317043">
    <property type="component" value="Unassembled WGS sequence"/>
</dbReference>
<name>A0A543B266_9ACTN</name>
<feature type="domain" description="Pyridine nucleotide-disulphide oxidoreductase dimerisation" evidence="6">
    <location>
        <begin position="337"/>
        <end position="442"/>
    </location>
</feature>
<feature type="binding site" evidence="4">
    <location>
        <position position="200"/>
    </location>
    <ligand>
        <name>NAD(+)</name>
        <dbReference type="ChEBI" id="CHEBI:57540"/>
    </ligand>
</feature>
<dbReference type="InterPro" id="IPR036188">
    <property type="entry name" value="FAD/NAD-bd_sf"/>
</dbReference>
<evidence type="ECO:0000259" key="7">
    <source>
        <dbReference type="Pfam" id="PF07992"/>
    </source>
</evidence>
<keyword evidence="4" id="KW-0547">Nucleotide-binding</keyword>
<evidence type="ECO:0000256" key="2">
    <source>
        <dbReference type="ARBA" id="ARBA00022630"/>
    </source>
</evidence>
<evidence type="ECO:0000256" key="5">
    <source>
        <dbReference type="PIRSR" id="PIRSR000350-4"/>
    </source>
</evidence>
<dbReference type="OrthoDB" id="3435382at2"/>
<dbReference type="Gene3D" id="3.50.50.60">
    <property type="entry name" value="FAD/NAD(P)-binding domain"/>
    <property type="match status" value="2"/>
</dbReference>
<dbReference type="SUPFAM" id="SSF55424">
    <property type="entry name" value="FAD/NAD-linked reductases, dimerisation (C-terminal) domain"/>
    <property type="match status" value="1"/>
</dbReference>
<evidence type="ECO:0000256" key="4">
    <source>
        <dbReference type="PIRSR" id="PIRSR000350-3"/>
    </source>
</evidence>
<dbReference type="Gene3D" id="3.30.390.30">
    <property type="match status" value="1"/>
</dbReference>
<proteinExistence type="inferred from homology"/>
<dbReference type="InterPro" id="IPR001100">
    <property type="entry name" value="Pyr_nuc-diS_OxRdtase"/>
</dbReference>
<keyword evidence="3 4" id="KW-0274">FAD</keyword>
<feature type="domain" description="FAD/NAD(P)-binding" evidence="7">
    <location>
        <begin position="6"/>
        <end position="317"/>
    </location>
</feature>
<dbReference type="PANTHER" id="PTHR43014">
    <property type="entry name" value="MERCURIC REDUCTASE"/>
    <property type="match status" value="1"/>
</dbReference>
<dbReference type="InterPro" id="IPR004099">
    <property type="entry name" value="Pyr_nucl-diS_OxRdtase_dimer"/>
</dbReference>
<evidence type="ECO:0000313" key="8">
    <source>
        <dbReference type="EMBL" id="TQL78933.1"/>
    </source>
</evidence>
<comment type="cofactor">
    <cofactor evidence="4">
        <name>FAD</name>
        <dbReference type="ChEBI" id="CHEBI:57692"/>
    </cofactor>
    <text evidence="4">Binds 1 FAD per subunit.</text>
</comment>
<dbReference type="InterPro" id="IPR016156">
    <property type="entry name" value="FAD/NAD-linked_Rdtase_dimer_sf"/>
</dbReference>
<feature type="binding site" evidence="4">
    <location>
        <position position="51"/>
    </location>
    <ligand>
        <name>FAD</name>
        <dbReference type="ChEBI" id="CHEBI:57692"/>
    </ligand>
</feature>
<dbReference type="RefSeq" id="WP_142043864.1">
    <property type="nucleotide sequence ID" value="NZ_JBHTGS010000002.1"/>
</dbReference>
<dbReference type="SUPFAM" id="SSF51905">
    <property type="entry name" value="FAD/NAD(P)-binding domain"/>
    <property type="match status" value="1"/>
</dbReference>